<dbReference type="Gramene" id="AET2Gv20183100.4">
    <property type="protein sequence ID" value="AET2Gv20183100.4"/>
    <property type="gene ID" value="AET2Gv20183100"/>
</dbReference>
<reference evidence="1" key="4">
    <citation type="submission" date="2019-03" db="UniProtKB">
        <authorList>
            <consortium name="EnsemblPlants"/>
        </authorList>
    </citation>
    <scope>IDENTIFICATION</scope>
</reference>
<dbReference type="AlphaFoldDB" id="A0A453AL67"/>
<organism evidence="1 2">
    <name type="scientific">Aegilops tauschii subsp. strangulata</name>
    <name type="common">Goatgrass</name>
    <dbReference type="NCBI Taxonomy" id="200361"/>
    <lineage>
        <taxon>Eukaryota</taxon>
        <taxon>Viridiplantae</taxon>
        <taxon>Streptophyta</taxon>
        <taxon>Embryophyta</taxon>
        <taxon>Tracheophyta</taxon>
        <taxon>Spermatophyta</taxon>
        <taxon>Magnoliopsida</taxon>
        <taxon>Liliopsida</taxon>
        <taxon>Poales</taxon>
        <taxon>Poaceae</taxon>
        <taxon>BOP clade</taxon>
        <taxon>Pooideae</taxon>
        <taxon>Triticodae</taxon>
        <taxon>Triticeae</taxon>
        <taxon>Triticinae</taxon>
        <taxon>Aegilops</taxon>
    </lineage>
</organism>
<evidence type="ECO:0000313" key="2">
    <source>
        <dbReference type="Proteomes" id="UP000015105"/>
    </source>
</evidence>
<keyword evidence="2" id="KW-1185">Reference proteome</keyword>
<dbReference type="Gramene" id="AET2Gv20183100.5">
    <property type="protein sequence ID" value="AET2Gv20183100.5"/>
    <property type="gene ID" value="AET2Gv20183100"/>
</dbReference>
<proteinExistence type="predicted"/>
<dbReference type="EnsemblPlants" id="AET2Gv20183100.5">
    <property type="protein sequence ID" value="AET2Gv20183100.5"/>
    <property type="gene ID" value="AET2Gv20183100"/>
</dbReference>
<evidence type="ECO:0000313" key="1">
    <source>
        <dbReference type="EnsemblPlants" id="AET2Gv20183100.5"/>
    </source>
</evidence>
<reference evidence="1" key="3">
    <citation type="journal article" date="2017" name="Nature">
        <title>Genome sequence of the progenitor of the wheat D genome Aegilops tauschii.</title>
        <authorList>
            <person name="Luo M.C."/>
            <person name="Gu Y.Q."/>
            <person name="Puiu D."/>
            <person name="Wang H."/>
            <person name="Twardziok S.O."/>
            <person name="Deal K.R."/>
            <person name="Huo N."/>
            <person name="Zhu T."/>
            <person name="Wang L."/>
            <person name="Wang Y."/>
            <person name="McGuire P.E."/>
            <person name="Liu S."/>
            <person name="Long H."/>
            <person name="Ramasamy R.K."/>
            <person name="Rodriguez J.C."/>
            <person name="Van S.L."/>
            <person name="Yuan L."/>
            <person name="Wang Z."/>
            <person name="Xia Z."/>
            <person name="Xiao L."/>
            <person name="Anderson O.D."/>
            <person name="Ouyang S."/>
            <person name="Liang Y."/>
            <person name="Zimin A.V."/>
            <person name="Pertea G."/>
            <person name="Qi P."/>
            <person name="Bennetzen J.L."/>
            <person name="Dai X."/>
            <person name="Dawson M.W."/>
            <person name="Muller H.G."/>
            <person name="Kugler K."/>
            <person name="Rivarola-Duarte L."/>
            <person name="Spannagl M."/>
            <person name="Mayer K.F.X."/>
            <person name="Lu F.H."/>
            <person name="Bevan M.W."/>
            <person name="Leroy P."/>
            <person name="Li P."/>
            <person name="You F.M."/>
            <person name="Sun Q."/>
            <person name="Liu Z."/>
            <person name="Lyons E."/>
            <person name="Wicker T."/>
            <person name="Salzberg S.L."/>
            <person name="Devos K.M."/>
            <person name="Dvorak J."/>
        </authorList>
    </citation>
    <scope>NUCLEOTIDE SEQUENCE [LARGE SCALE GENOMIC DNA]</scope>
    <source>
        <strain evidence="1">cv. AL8/78</strain>
    </source>
</reference>
<dbReference type="EnsemblPlants" id="AET2Gv20183100.4">
    <property type="protein sequence ID" value="AET2Gv20183100.4"/>
    <property type="gene ID" value="AET2Gv20183100"/>
</dbReference>
<reference evidence="2" key="1">
    <citation type="journal article" date="2014" name="Science">
        <title>Ancient hybridizations among the ancestral genomes of bread wheat.</title>
        <authorList>
            <consortium name="International Wheat Genome Sequencing Consortium,"/>
            <person name="Marcussen T."/>
            <person name="Sandve S.R."/>
            <person name="Heier L."/>
            <person name="Spannagl M."/>
            <person name="Pfeifer M."/>
            <person name="Jakobsen K.S."/>
            <person name="Wulff B.B."/>
            <person name="Steuernagel B."/>
            <person name="Mayer K.F."/>
            <person name="Olsen O.A."/>
        </authorList>
    </citation>
    <scope>NUCLEOTIDE SEQUENCE [LARGE SCALE GENOMIC DNA]</scope>
    <source>
        <strain evidence="2">cv. AL8/78</strain>
    </source>
</reference>
<protein>
    <submittedName>
        <fullName evidence="1">Uncharacterized protein</fullName>
    </submittedName>
</protein>
<name>A0A453AL67_AEGTS</name>
<accession>A0A453AL67</accession>
<dbReference type="Proteomes" id="UP000015105">
    <property type="component" value="Chromosome 2D"/>
</dbReference>
<sequence>MEAELRLKELLREEELKWVLRAKVRKTVQGEDNTQFFHMIANGKHRKKRIFQLEQDEGTIVGQENLKVYITNYYKQLFGRREFCVFGRVKG</sequence>
<reference evidence="2" key="2">
    <citation type="journal article" date="2017" name="Nat. Plants">
        <title>The Aegilops tauschii genome reveals multiple impacts of transposons.</title>
        <authorList>
            <person name="Zhao G."/>
            <person name="Zou C."/>
            <person name="Li K."/>
            <person name="Wang K."/>
            <person name="Li T."/>
            <person name="Gao L."/>
            <person name="Zhang X."/>
            <person name="Wang H."/>
            <person name="Yang Z."/>
            <person name="Liu X."/>
            <person name="Jiang W."/>
            <person name="Mao L."/>
            <person name="Kong X."/>
            <person name="Jiao Y."/>
            <person name="Jia J."/>
        </authorList>
    </citation>
    <scope>NUCLEOTIDE SEQUENCE [LARGE SCALE GENOMIC DNA]</scope>
    <source>
        <strain evidence="2">cv. AL8/78</strain>
    </source>
</reference>
<reference evidence="1" key="5">
    <citation type="journal article" date="2021" name="G3 (Bethesda)">
        <title>Aegilops tauschii genome assembly Aet v5.0 features greater sequence contiguity and improved annotation.</title>
        <authorList>
            <person name="Wang L."/>
            <person name="Zhu T."/>
            <person name="Rodriguez J.C."/>
            <person name="Deal K.R."/>
            <person name="Dubcovsky J."/>
            <person name="McGuire P.E."/>
            <person name="Lux T."/>
            <person name="Spannagl M."/>
            <person name="Mayer K.F.X."/>
            <person name="Baldrich P."/>
            <person name="Meyers B.C."/>
            <person name="Huo N."/>
            <person name="Gu Y.Q."/>
            <person name="Zhou H."/>
            <person name="Devos K.M."/>
            <person name="Bennetzen J.L."/>
            <person name="Unver T."/>
            <person name="Budak H."/>
            <person name="Gulick P.J."/>
            <person name="Galiba G."/>
            <person name="Kalapos B."/>
            <person name="Nelson D.R."/>
            <person name="Li P."/>
            <person name="You F.M."/>
            <person name="Luo M.C."/>
            <person name="Dvorak J."/>
        </authorList>
    </citation>
    <scope>NUCLEOTIDE SEQUENCE [LARGE SCALE GENOMIC DNA]</scope>
    <source>
        <strain evidence="1">cv. AL8/78</strain>
    </source>
</reference>